<reference evidence="2" key="1">
    <citation type="submission" date="2020-02" db="EMBL/GenBank/DDBJ databases">
        <authorList>
            <person name="Olsen N.S."/>
            <person name="Forero-Junco L."/>
            <person name="Kot W."/>
            <person name="Hansen L.H."/>
        </authorList>
    </citation>
    <scope>NUCLEOTIDE SEQUENCE [LARGE SCALE GENOMIC DNA]</scope>
</reference>
<name>A0A6G9LP04_9CAUD</name>
<evidence type="ECO:0000313" key="2">
    <source>
        <dbReference type="Proteomes" id="UP000501773"/>
    </source>
</evidence>
<sequence length="65" mass="7464">MTVDELYKKLGEILEKGEVRESSPVWFIGGDDELVSVENLEIDNDGDIILTMWTKEGLYKSKRMV</sequence>
<evidence type="ECO:0000313" key="1">
    <source>
        <dbReference type="EMBL" id="QIQ66252.1"/>
    </source>
</evidence>
<protein>
    <submittedName>
        <fullName evidence="1">Uncharacterized protein</fullName>
    </submittedName>
</protein>
<keyword evidence="2" id="KW-1185">Reference proteome</keyword>
<dbReference type="EMBL" id="MT119360">
    <property type="protein sequence ID" value="QIQ66252.1"/>
    <property type="molecule type" value="Genomic_DNA"/>
</dbReference>
<gene>
    <name evidence="1" type="ORF">nattely_85</name>
</gene>
<proteinExistence type="predicted"/>
<accession>A0A6G9LP04</accession>
<dbReference type="Proteomes" id="UP000501773">
    <property type="component" value="Segment"/>
</dbReference>
<organism evidence="1 2">
    <name type="scientific">Enterococcus phage nattely</name>
    <dbReference type="NCBI Taxonomy" id="2719593"/>
    <lineage>
        <taxon>Viruses</taxon>
        <taxon>Duplodnaviria</taxon>
        <taxon>Heunggongvirae</taxon>
        <taxon>Uroviricota</taxon>
        <taxon>Caudoviricetes</taxon>
        <taxon>Andrewesvirinae</taxon>
        <taxon>Vipetofemvirus</taxon>
        <taxon>Vipetofemvirus nattely</taxon>
    </lineage>
</organism>